<evidence type="ECO:0000256" key="3">
    <source>
        <dbReference type="ARBA" id="ARBA00022475"/>
    </source>
</evidence>
<evidence type="ECO:0000256" key="8">
    <source>
        <dbReference type="RuleBase" id="RU280814"/>
    </source>
</evidence>
<evidence type="ECO:0000259" key="10">
    <source>
        <dbReference type="Pfam" id="PF16178"/>
    </source>
</evidence>
<name>A0A0B2W2Q5_TOXCA</name>
<comment type="similarity">
    <text evidence="2 8">Belongs to the anoctamin family.</text>
</comment>
<dbReference type="GO" id="GO:0005254">
    <property type="term" value="F:chloride channel activity"/>
    <property type="evidence" value="ECO:0007669"/>
    <property type="project" value="TreeGrafter"/>
</dbReference>
<feature type="transmembrane region" description="Helical" evidence="8">
    <location>
        <begin position="626"/>
        <end position="647"/>
    </location>
</feature>
<sequence length="851" mass="96533">MSTAKIVQDGDLSSLPVDYVLAYKVKDKGGEVERRAFEEAIARNGLLVNHEVVNSICFVTISAPFERLCREAERCGLNMPLKGIAVEATRPTCCVLLSKYFITDNEADYLCEPFQKKLGSLYVDYEEPLKFFRTALRSLLVHQILLEIDINERIHANDSGEAIDFKKKGLLYLAAKGIYSDTFLLHDPSQDELYYRKMREQNFLEYCKFAERLKSDPRRTLSKQWIPFYKFQPLDKIRNYFGEKITFYFAWEGTFLTMLWPAAIVGVLCFVYGIVHSVAINKTNFGVCTTTNAIGQQVTEECGIAQIAQKLANLCLKAFDNAMNPAFAIFISIWGTIFTQIWSRNRSILAYRWDVQEFVAVEPDRPEFFGTERQKDPVTGKDEWIYPFPRLLCKLVVSAVIVFLCMLVAVGSVVAVILYKLFASSQFGCARIKNFDLTCTAMVSIAPSLMNTFSTIVLGNIYGIIANKLTFWENHRTDSEYNNALVVKLFVFQFVNNYTSLFYLAFIRPEYYGLQKNGLFGLGADYKDTCDYGTCGSLLALQVLSHMLIKPVPKFCKDVVLPYFLTVMKALHWNRKIAAMDEQQGASSEEEEKSVLVREWMKPALGDFTLGEYTEKMIQFGCIMMFAPLFPLAPLLALIIGLVDIRIDARRLIWFNRRPVALIANNIGIWNAVVNFIQYIAVITNTFIVAFTSSFCDEFISSSDNDGCNTQTRLFIALIFQNTVFASKFLISSLIPEVPSGIQLAQRRTWEQTPEEKSAAESVRDEAEEIVEAAGEIIDKSSAMLAKELEDISLHRRWITVAAATAMAIAVGCVALVFFCPQYALCLLRCCFVRCRHTKEEQQNASLGRQR</sequence>
<dbReference type="Pfam" id="PF04547">
    <property type="entry name" value="Anoctamin"/>
    <property type="match status" value="1"/>
</dbReference>
<evidence type="ECO:0000256" key="7">
    <source>
        <dbReference type="ARBA" id="ARBA00023180"/>
    </source>
</evidence>
<keyword evidence="6 8" id="KW-0472">Membrane</keyword>
<feature type="transmembrane region" description="Helical" evidence="8">
    <location>
        <begin position="440"/>
        <end position="465"/>
    </location>
</feature>
<evidence type="ECO:0000313" key="12">
    <source>
        <dbReference type="Proteomes" id="UP000031036"/>
    </source>
</evidence>
<organism evidence="11 12">
    <name type="scientific">Toxocara canis</name>
    <name type="common">Canine roundworm</name>
    <dbReference type="NCBI Taxonomy" id="6265"/>
    <lineage>
        <taxon>Eukaryota</taxon>
        <taxon>Metazoa</taxon>
        <taxon>Ecdysozoa</taxon>
        <taxon>Nematoda</taxon>
        <taxon>Chromadorea</taxon>
        <taxon>Rhabditida</taxon>
        <taxon>Spirurina</taxon>
        <taxon>Ascaridomorpha</taxon>
        <taxon>Ascaridoidea</taxon>
        <taxon>Toxocaridae</taxon>
        <taxon>Toxocara</taxon>
    </lineage>
</organism>
<proteinExistence type="inferred from homology"/>
<evidence type="ECO:0000256" key="2">
    <source>
        <dbReference type="ARBA" id="ARBA00009671"/>
    </source>
</evidence>
<dbReference type="Pfam" id="PF16178">
    <property type="entry name" value="Anoct_dimer"/>
    <property type="match status" value="1"/>
</dbReference>
<feature type="domain" description="Anoctamin dimerisation" evidence="10">
    <location>
        <begin position="17"/>
        <end position="234"/>
    </location>
</feature>
<keyword evidence="4 8" id="KW-0812">Transmembrane</keyword>
<keyword evidence="5 8" id="KW-1133">Transmembrane helix</keyword>
<evidence type="ECO:0000313" key="11">
    <source>
        <dbReference type="EMBL" id="KHN87877.1"/>
    </source>
</evidence>
<keyword evidence="12" id="KW-1185">Reference proteome</keyword>
<feature type="transmembrane region" description="Helical" evidence="8">
    <location>
        <begin position="248"/>
        <end position="275"/>
    </location>
</feature>
<dbReference type="GO" id="GO:0005886">
    <property type="term" value="C:plasma membrane"/>
    <property type="evidence" value="ECO:0007669"/>
    <property type="project" value="UniProtKB-SubCell"/>
</dbReference>
<dbReference type="GO" id="GO:0046983">
    <property type="term" value="F:protein dimerization activity"/>
    <property type="evidence" value="ECO:0007669"/>
    <property type="project" value="InterPro"/>
</dbReference>
<dbReference type="InterPro" id="IPR007632">
    <property type="entry name" value="Anoctamin"/>
</dbReference>
<dbReference type="OrthoDB" id="296386at2759"/>
<feature type="transmembrane region" description="Helical" evidence="8">
    <location>
        <begin position="485"/>
        <end position="506"/>
    </location>
</feature>
<accession>A0A0B2W2Q5</accession>
<protein>
    <recommendedName>
        <fullName evidence="8">Anoctamin</fullName>
    </recommendedName>
</protein>
<evidence type="ECO:0000256" key="6">
    <source>
        <dbReference type="ARBA" id="ARBA00023136"/>
    </source>
</evidence>
<dbReference type="PANTHER" id="PTHR12308">
    <property type="entry name" value="ANOCTAMIN"/>
    <property type="match status" value="1"/>
</dbReference>
<keyword evidence="3" id="KW-1003">Cell membrane</keyword>
<dbReference type="OMA" id="RLIWFNR"/>
<evidence type="ECO:0000259" key="9">
    <source>
        <dbReference type="Pfam" id="PF04547"/>
    </source>
</evidence>
<dbReference type="EMBL" id="JPKZ01000321">
    <property type="protein sequence ID" value="KHN87877.1"/>
    <property type="molecule type" value="Genomic_DNA"/>
</dbReference>
<feature type="transmembrane region" description="Helical" evidence="8">
    <location>
        <begin position="326"/>
        <end position="343"/>
    </location>
</feature>
<evidence type="ECO:0000256" key="1">
    <source>
        <dbReference type="ARBA" id="ARBA00004651"/>
    </source>
</evidence>
<evidence type="ECO:0000256" key="5">
    <source>
        <dbReference type="ARBA" id="ARBA00022989"/>
    </source>
</evidence>
<keyword evidence="7" id="KW-0325">Glycoprotein</keyword>
<dbReference type="AlphaFoldDB" id="A0A0B2W2Q5"/>
<feature type="domain" description="Anoctamin transmembrane" evidence="9">
    <location>
        <begin position="237"/>
        <end position="748"/>
    </location>
</feature>
<gene>
    <name evidence="11" type="primary">Ano7</name>
    <name evidence="11" type="ORF">Tcan_07442</name>
</gene>
<dbReference type="Proteomes" id="UP000031036">
    <property type="component" value="Unassembled WGS sequence"/>
</dbReference>
<comment type="caution">
    <text evidence="11">The sequence shown here is derived from an EMBL/GenBank/DDBJ whole genome shotgun (WGS) entry which is preliminary data.</text>
</comment>
<evidence type="ECO:0000256" key="4">
    <source>
        <dbReference type="ARBA" id="ARBA00022692"/>
    </source>
</evidence>
<feature type="transmembrane region" description="Helical" evidence="8">
    <location>
        <begin position="395"/>
        <end position="419"/>
    </location>
</feature>
<dbReference type="STRING" id="6265.A0A0B2W2Q5"/>
<dbReference type="PANTHER" id="PTHR12308:SF73">
    <property type="entry name" value="ANOCTAMIN"/>
    <property type="match status" value="1"/>
</dbReference>
<feature type="transmembrane region" description="Helical" evidence="8">
    <location>
        <begin position="667"/>
        <end position="691"/>
    </location>
</feature>
<dbReference type="InterPro" id="IPR049452">
    <property type="entry name" value="Anoctamin_TM"/>
</dbReference>
<reference evidence="11 12" key="1">
    <citation type="submission" date="2014-11" db="EMBL/GenBank/DDBJ databases">
        <title>Genetic blueprint of the zoonotic pathogen Toxocara canis.</title>
        <authorList>
            <person name="Zhu X.-Q."/>
            <person name="Korhonen P.K."/>
            <person name="Cai H."/>
            <person name="Young N.D."/>
            <person name="Nejsum P."/>
            <person name="von Samson-Himmelstjerna G."/>
            <person name="Boag P.R."/>
            <person name="Tan P."/>
            <person name="Li Q."/>
            <person name="Min J."/>
            <person name="Yang Y."/>
            <person name="Wang X."/>
            <person name="Fang X."/>
            <person name="Hall R.S."/>
            <person name="Hofmann A."/>
            <person name="Sternberg P.W."/>
            <person name="Jex A.R."/>
            <person name="Gasser R.B."/>
        </authorList>
    </citation>
    <scope>NUCLEOTIDE SEQUENCE [LARGE SCALE GENOMIC DNA]</scope>
    <source>
        <strain evidence="11">PN_DK_2014</strain>
    </source>
</reference>
<comment type="subcellular location">
    <subcellularLocation>
        <location evidence="1">Cell membrane</location>
        <topology evidence="1">Multi-pass membrane protein</topology>
    </subcellularLocation>
    <subcellularLocation>
        <location evidence="8">Membrane</location>
        <topology evidence="8">Multi-pass membrane protein</topology>
    </subcellularLocation>
</comment>
<feature type="transmembrane region" description="Helical" evidence="8">
    <location>
        <begin position="798"/>
        <end position="819"/>
    </location>
</feature>
<dbReference type="InterPro" id="IPR032394">
    <property type="entry name" value="Anoct_dimer"/>
</dbReference>